<dbReference type="PANTHER" id="PTHR21197">
    <property type="entry name" value="UDP-GALACTOPYRANOSE MUTASE"/>
    <property type="match status" value="1"/>
</dbReference>
<dbReference type="AlphaFoldDB" id="A0A5K7YC53"/>
<accession>A0A5K7YC53</accession>
<dbReference type="InterPro" id="IPR036188">
    <property type="entry name" value="FAD/NAD-bd_sf"/>
</dbReference>
<organism evidence="2 3">
    <name type="scientific">Desulfosarcina alkanivorans</name>
    <dbReference type="NCBI Taxonomy" id="571177"/>
    <lineage>
        <taxon>Bacteria</taxon>
        <taxon>Pseudomonadati</taxon>
        <taxon>Thermodesulfobacteriota</taxon>
        <taxon>Desulfobacteria</taxon>
        <taxon>Desulfobacterales</taxon>
        <taxon>Desulfosarcinaceae</taxon>
        <taxon>Desulfosarcina</taxon>
    </lineage>
</organism>
<keyword evidence="3" id="KW-1185">Reference proteome</keyword>
<dbReference type="Pfam" id="PF01593">
    <property type="entry name" value="Amino_oxidase"/>
    <property type="match status" value="1"/>
</dbReference>
<dbReference type="RefSeq" id="WP_155315062.1">
    <property type="nucleotide sequence ID" value="NZ_AP021874.1"/>
</dbReference>
<evidence type="ECO:0000313" key="3">
    <source>
        <dbReference type="Proteomes" id="UP000427906"/>
    </source>
</evidence>
<dbReference type="Proteomes" id="UP000427906">
    <property type="component" value="Chromosome"/>
</dbReference>
<reference evidence="2 3" key="1">
    <citation type="submission" date="2019-11" db="EMBL/GenBank/DDBJ databases">
        <title>Comparative genomics of hydrocarbon-degrading Desulfosarcina strains.</title>
        <authorList>
            <person name="Watanabe M."/>
            <person name="Kojima H."/>
            <person name="Fukui M."/>
        </authorList>
    </citation>
    <scope>NUCLEOTIDE SEQUENCE [LARGE SCALE GENOMIC DNA]</scope>
    <source>
        <strain evidence="2 3">PL12</strain>
    </source>
</reference>
<dbReference type="GO" id="GO:0005829">
    <property type="term" value="C:cytosol"/>
    <property type="evidence" value="ECO:0007669"/>
    <property type="project" value="TreeGrafter"/>
</dbReference>
<dbReference type="PRINTS" id="PR00419">
    <property type="entry name" value="ADXRDTASE"/>
</dbReference>
<sequence length="428" mass="48435">MIVVLGAGIAGLSAAYHLGLAGREAVVYEKSARWGGLCDSFEVDGFRFDHGIHLSFTKDDYVRELFGKSSTFHSHAPRIGNLYKHIWIKHPAQNNLCPLSVSEKVRVIKDFVENDNPRDNIRDYEMWLRAQYGNYFAEHFPMAYTRKYWTVDARDLEPSWVGEKMYRPELEEVLAGAMTPETPNTYYADEMRYPVKGGYRSFLSRMANGCEIGLDSRAVCIDLRNRKVLFEDGREVHYESLISSIPLPELIGLIEDAPASVAEAGAKLTATSSALVSLGLKGNTIPPYLWFYIYDEDFLPARCSSPGLKSPQNVPAGCSSLQFEIHFSKHRKLDLTGDDLVDHVVAKGSELNILDRNAVIASDCRCIRYANVLFEHSRTNALRTIHSYLDEVGIIYCGRFGKWDYLWSDQSLMSGKQAALNRDFLERK</sequence>
<dbReference type="PANTHER" id="PTHR21197:SF0">
    <property type="entry name" value="UDP-GALACTOPYRANOSE MUTASE"/>
    <property type="match status" value="1"/>
</dbReference>
<dbReference type="Gene3D" id="3.50.50.60">
    <property type="entry name" value="FAD/NAD(P)-binding domain"/>
    <property type="match status" value="1"/>
</dbReference>
<dbReference type="GO" id="GO:0050660">
    <property type="term" value="F:flavin adenine dinucleotide binding"/>
    <property type="evidence" value="ECO:0007669"/>
    <property type="project" value="TreeGrafter"/>
</dbReference>
<gene>
    <name evidence="2" type="primary">wbyH</name>
    <name evidence="2" type="ORF">DSCA_06580</name>
</gene>
<name>A0A5K7YC53_9BACT</name>
<dbReference type="SUPFAM" id="SSF51905">
    <property type="entry name" value="FAD/NAD(P)-binding domain"/>
    <property type="match status" value="1"/>
</dbReference>
<dbReference type="OrthoDB" id="9769600at2"/>
<dbReference type="GO" id="GO:0016491">
    <property type="term" value="F:oxidoreductase activity"/>
    <property type="evidence" value="ECO:0007669"/>
    <property type="project" value="InterPro"/>
</dbReference>
<feature type="domain" description="Amine oxidase" evidence="1">
    <location>
        <begin position="9"/>
        <end position="283"/>
    </location>
</feature>
<dbReference type="KEGG" id="dalk:DSCA_06580"/>
<dbReference type="EMBL" id="AP021874">
    <property type="protein sequence ID" value="BBO66728.1"/>
    <property type="molecule type" value="Genomic_DNA"/>
</dbReference>
<protein>
    <submittedName>
        <fullName evidence="2">O-antigen synthesis protein WbyH</fullName>
    </submittedName>
</protein>
<dbReference type="InterPro" id="IPR002937">
    <property type="entry name" value="Amino_oxidase"/>
</dbReference>
<evidence type="ECO:0000259" key="1">
    <source>
        <dbReference type="Pfam" id="PF01593"/>
    </source>
</evidence>
<dbReference type="GO" id="GO:0008767">
    <property type="term" value="F:UDP-galactopyranose mutase activity"/>
    <property type="evidence" value="ECO:0007669"/>
    <property type="project" value="TreeGrafter"/>
</dbReference>
<proteinExistence type="predicted"/>
<evidence type="ECO:0000313" key="2">
    <source>
        <dbReference type="EMBL" id="BBO66728.1"/>
    </source>
</evidence>